<dbReference type="AlphaFoldDB" id="M0MHT5"/>
<evidence type="ECO:0000313" key="2">
    <source>
        <dbReference type="EMBL" id="EMA44274.1"/>
    </source>
</evidence>
<proteinExistence type="predicted"/>
<name>M0MHT5_9EURY</name>
<feature type="region of interest" description="Disordered" evidence="1">
    <location>
        <begin position="108"/>
        <end position="322"/>
    </location>
</feature>
<dbReference type="InParanoid" id="M0MHT5"/>
<feature type="compositionally biased region" description="Acidic residues" evidence="1">
    <location>
        <begin position="158"/>
        <end position="168"/>
    </location>
</feature>
<evidence type="ECO:0000313" key="3">
    <source>
        <dbReference type="Proteomes" id="UP000011669"/>
    </source>
</evidence>
<sequence length="358" mass="37091">MSRYGSDPPTTDVAALSLGTAADDETVHATRQRAVEAAVGVLERRQGEVTSVPVAILREVAWAEDGGRAADSSREAWQEYVRPALSALSTVESTGNGRWRYCDVPDRAETERQAGDPGTSDAVDHDEPDASAGINSEQVTGVDAEDDPLLDQLRDPEGEGDAGSEDDVASLNAAARAGVEAADRAKRGEGNAALRAALLAKGRGERDTDGGPTESSGEPDANAGDEAALEDETPSTDRGPSPSPNGGRGTEDPSGGDPAKMGSDRAIRASVTWPPSAVATEDDRGEGAALSATANEADQDTADGPSCARCGEPVAESDTVDAPALDVRFPADGKMHSDCYRVAALGQERPDLIDDRER</sequence>
<dbReference type="STRING" id="1227455.C449_12128"/>
<gene>
    <name evidence="2" type="ORF">C449_12128</name>
</gene>
<evidence type="ECO:0000256" key="1">
    <source>
        <dbReference type="SAM" id="MobiDB-lite"/>
    </source>
</evidence>
<dbReference type="EMBL" id="AOMD01000025">
    <property type="protein sequence ID" value="EMA44274.1"/>
    <property type="molecule type" value="Genomic_DNA"/>
</dbReference>
<reference evidence="2 3" key="1">
    <citation type="journal article" date="2014" name="PLoS Genet.">
        <title>Phylogenetically driven sequencing of extremely halophilic archaea reveals strategies for static and dynamic osmo-response.</title>
        <authorList>
            <person name="Becker E.A."/>
            <person name="Seitzer P.M."/>
            <person name="Tritt A."/>
            <person name="Larsen D."/>
            <person name="Krusor M."/>
            <person name="Yao A.I."/>
            <person name="Wu D."/>
            <person name="Madern D."/>
            <person name="Eisen J.A."/>
            <person name="Darling A.E."/>
            <person name="Facciotti M.T."/>
        </authorList>
    </citation>
    <scope>NUCLEOTIDE SEQUENCE [LARGE SCALE GENOMIC DNA]</scope>
    <source>
        <strain evidence="2 3">DSM 5350</strain>
    </source>
</reference>
<organism evidence="2 3">
    <name type="scientific">Halococcus saccharolyticus DSM 5350</name>
    <dbReference type="NCBI Taxonomy" id="1227455"/>
    <lineage>
        <taxon>Archaea</taxon>
        <taxon>Methanobacteriati</taxon>
        <taxon>Methanobacteriota</taxon>
        <taxon>Stenosarchaea group</taxon>
        <taxon>Halobacteria</taxon>
        <taxon>Halobacteriales</taxon>
        <taxon>Halococcaceae</taxon>
        <taxon>Halococcus</taxon>
    </lineage>
</organism>
<dbReference type="PATRIC" id="fig|1227455.4.peg.2484"/>
<accession>M0MHT5</accession>
<comment type="caution">
    <text evidence="2">The sequence shown here is derived from an EMBL/GenBank/DDBJ whole genome shotgun (WGS) entry which is preliminary data.</text>
</comment>
<keyword evidence="3" id="KW-1185">Reference proteome</keyword>
<dbReference type="Proteomes" id="UP000011669">
    <property type="component" value="Unassembled WGS sequence"/>
</dbReference>
<dbReference type="RefSeq" id="WP_006078287.1">
    <property type="nucleotide sequence ID" value="NZ_AOMD01000025.1"/>
</dbReference>
<protein>
    <submittedName>
        <fullName evidence="2">Uncharacterized protein</fullName>
    </submittedName>
</protein>
<feature type="compositionally biased region" description="Low complexity" evidence="1">
    <location>
        <begin position="190"/>
        <end position="201"/>
    </location>
</feature>